<comment type="caution">
    <text evidence="1">The sequence shown here is derived from an EMBL/GenBank/DDBJ whole genome shotgun (WGS) entry which is preliminary data.</text>
</comment>
<proteinExistence type="predicted"/>
<protein>
    <submittedName>
        <fullName evidence="1">Uncharacterized protein</fullName>
    </submittedName>
</protein>
<keyword evidence="2" id="KW-1185">Reference proteome</keyword>
<dbReference type="Proteomes" id="UP001305414">
    <property type="component" value="Unassembled WGS sequence"/>
</dbReference>
<dbReference type="PANTHER" id="PTHR31252">
    <property type="entry name" value="DUF4419 DOMAIN-CONTAINING PROTEIN"/>
    <property type="match status" value="1"/>
</dbReference>
<accession>A0AAN7UGA1</accession>
<sequence length="436" mass="49471">MPVTTRPSPLEVGKNRDPEIMVRANSTQVFDTVTRGCRSSYEGDPRRQPVTVTRLNREMSSPFRGLPIIASSIDPSRSMNSESTKNTVSIYNNGFVDGLIRAFNQDLHLIIRPDDLWQAILSQFSLFVNGNVERLRHLFVAHEGKRSLEIDVRPMSLSHVDYGRLAEMFTSMIQDNVVDAELRRWMMPEFTTTTQHDKAVAAFSMMGTMKGYFHYNLRGGCGLPSVTLLGTRHDWEMLASRVNKLYDYGEECAHWANLLQPVMRYMLRTFDEPDSQRVKDFWLRVAYMAGKEGSGIGIRTLSGWITAFTFFDESGKVARHYTEKNIHDIEKESGAAIRSWGGTDIQEYEGLERKRLTLDGVSYPLIRAGEIPRSIILLPMTLIDEGMNRKVYATVVSGTIGMSISAHGTTAQLVSAWWVVQEFKEPLDKTFANYRG</sequence>
<dbReference type="Pfam" id="PF14388">
    <property type="entry name" value="DUF4419"/>
    <property type="match status" value="1"/>
</dbReference>
<evidence type="ECO:0000313" key="1">
    <source>
        <dbReference type="EMBL" id="KAK5627522.1"/>
    </source>
</evidence>
<evidence type="ECO:0000313" key="2">
    <source>
        <dbReference type="Proteomes" id="UP001305414"/>
    </source>
</evidence>
<dbReference type="InterPro" id="IPR025533">
    <property type="entry name" value="DUF4419"/>
</dbReference>
<organism evidence="1 2">
    <name type="scientific">Xylaria bambusicola</name>
    <dbReference type="NCBI Taxonomy" id="326684"/>
    <lineage>
        <taxon>Eukaryota</taxon>
        <taxon>Fungi</taxon>
        <taxon>Dikarya</taxon>
        <taxon>Ascomycota</taxon>
        <taxon>Pezizomycotina</taxon>
        <taxon>Sordariomycetes</taxon>
        <taxon>Xylariomycetidae</taxon>
        <taxon>Xylariales</taxon>
        <taxon>Xylariaceae</taxon>
        <taxon>Xylaria</taxon>
    </lineage>
</organism>
<dbReference type="EMBL" id="JAWHQM010000005">
    <property type="protein sequence ID" value="KAK5627522.1"/>
    <property type="molecule type" value="Genomic_DNA"/>
</dbReference>
<dbReference type="AlphaFoldDB" id="A0AAN7UGA1"/>
<reference evidence="1 2" key="1">
    <citation type="submission" date="2023-10" db="EMBL/GenBank/DDBJ databases">
        <title>Draft genome sequence of Xylaria bambusicola isolate GMP-LS, the root and basal stem rot pathogen of sugarcane in Indonesia.</title>
        <authorList>
            <person name="Selvaraj P."/>
            <person name="Muralishankar V."/>
            <person name="Muruganantham S."/>
            <person name="Sp S."/>
            <person name="Haryani S."/>
            <person name="Lau K.J.X."/>
            <person name="Naqvi N.I."/>
        </authorList>
    </citation>
    <scope>NUCLEOTIDE SEQUENCE [LARGE SCALE GENOMIC DNA]</scope>
    <source>
        <strain evidence="1">GMP-LS</strain>
    </source>
</reference>
<gene>
    <name evidence="1" type="ORF">RRF57_003237</name>
</gene>
<name>A0AAN7UGA1_9PEZI</name>
<dbReference type="PANTHER" id="PTHR31252:SF11">
    <property type="entry name" value="DUF4419 DOMAIN-CONTAINING PROTEIN"/>
    <property type="match status" value="1"/>
</dbReference>